<feature type="transmembrane region" description="Helical" evidence="4">
    <location>
        <begin position="442"/>
        <end position="462"/>
    </location>
</feature>
<feature type="compositionally biased region" description="Basic and acidic residues" evidence="3">
    <location>
        <begin position="65"/>
        <end position="92"/>
    </location>
</feature>
<dbReference type="Pfam" id="PF07690">
    <property type="entry name" value="MFS_1"/>
    <property type="match status" value="1"/>
</dbReference>
<sequence length="569" mass="60551">MASSSMSDQLDLEKAAAAVPSHARNNATTTEAACLGSNEEKKCEGWAAGQEALAPACSRTNSHVRAAEDEGHNDARSDNEDDDSHDHQHDDGIGGGGGGVVGRVLSRITSKSSIDPGLPPDGGWLAWTQCKYPSAIPSTHETFSLTLVLSQVSSATWSYSPHGKPTQYPPSPHLPAMHTPACPQTYTATGRGWANSFGTFQAYYTTLLDRSPSDISWIGSLNVFLLFFVGTFTGRLTDAGYFRAVFLFGSVLLAVGIFATAQCTTYTQFLLAQGVCIGVAHGCLFCPTLAVLSTYFHRNRALAVGIAACGSATGGLVFPTMVRQLLPRIGFPWTVRAIGFVQVAVIAVANAGVRTRIRPRKTGPMVEWRAFKELEYTFYAAAAFFNFWGVYFAFFYVSAYSRDALNPPLSYPDSLNLLLILNGVGVIGRIVPNFIADRIGAVNVFIPTSIIASILVFCFIAIDSPAGLYAWVVIYGIIGAGIQSLFPAALSFLTTDLRKLGVRMGMVFTIVSFAVLTGPPIAGAIIASPAGYTGAKAFAGSAIAVGCGFLVAAKLARMRSKGLGWNNRI</sequence>
<name>A0A162KNY4_CORDF</name>
<feature type="transmembrane region" description="Helical" evidence="4">
    <location>
        <begin position="374"/>
        <end position="397"/>
    </location>
</feature>
<keyword evidence="6" id="KW-1185">Reference proteome</keyword>
<evidence type="ECO:0000256" key="1">
    <source>
        <dbReference type="ARBA" id="ARBA00004141"/>
    </source>
</evidence>
<evidence type="ECO:0000256" key="2">
    <source>
        <dbReference type="ARBA" id="ARBA00006727"/>
    </source>
</evidence>
<comment type="similarity">
    <text evidence="2">Belongs to the major facilitator superfamily. Monocarboxylate porter (TC 2.A.1.13) family.</text>
</comment>
<dbReference type="Proteomes" id="UP000076881">
    <property type="component" value="Unassembled WGS sequence"/>
</dbReference>
<keyword evidence="4" id="KW-0812">Transmembrane</keyword>
<feature type="transmembrane region" description="Helical" evidence="4">
    <location>
        <begin position="301"/>
        <end position="321"/>
    </location>
</feature>
<feature type="transmembrane region" description="Helical" evidence="4">
    <location>
        <begin position="333"/>
        <end position="353"/>
    </location>
</feature>
<feature type="transmembrane region" description="Helical" evidence="4">
    <location>
        <begin position="241"/>
        <end position="259"/>
    </location>
</feature>
<dbReference type="AlphaFoldDB" id="A0A162KNY4"/>
<accession>A0A162KNY4</accession>
<proteinExistence type="inferred from homology"/>
<dbReference type="EMBL" id="AZHF01000001">
    <property type="protein sequence ID" value="OAA81926.1"/>
    <property type="molecule type" value="Genomic_DNA"/>
</dbReference>
<feature type="transmembrane region" description="Helical" evidence="4">
    <location>
        <begin position="271"/>
        <end position="292"/>
    </location>
</feature>
<feature type="transmembrane region" description="Helical" evidence="4">
    <location>
        <begin position="538"/>
        <end position="556"/>
    </location>
</feature>
<gene>
    <name evidence="5" type="ORF">LEL_01471</name>
</gene>
<dbReference type="Gene3D" id="1.20.1250.20">
    <property type="entry name" value="MFS general substrate transporter like domains"/>
    <property type="match status" value="1"/>
</dbReference>
<reference evidence="5 6" key="1">
    <citation type="journal article" date="2016" name="Genome Biol. Evol.">
        <title>Divergent and convergent evolution of fungal pathogenicity.</title>
        <authorList>
            <person name="Shang Y."/>
            <person name="Xiao G."/>
            <person name="Zheng P."/>
            <person name="Cen K."/>
            <person name="Zhan S."/>
            <person name="Wang C."/>
        </authorList>
    </citation>
    <scope>NUCLEOTIDE SEQUENCE [LARGE SCALE GENOMIC DNA]</scope>
    <source>
        <strain evidence="5 6">RCEF 1005</strain>
    </source>
</reference>
<protein>
    <submittedName>
        <fullName evidence="5">Major facilitator superfamily domain, general substrate transporter</fullName>
    </submittedName>
</protein>
<evidence type="ECO:0000256" key="4">
    <source>
        <dbReference type="SAM" id="Phobius"/>
    </source>
</evidence>
<comment type="subcellular location">
    <subcellularLocation>
        <location evidence="1">Membrane</location>
        <topology evidence="1">Multi-pass membrane protein</topology>
    </subcellularLocation>
</comment>
<evidence type="ECO:0000313" key="6">
    <source>
        <dbReference type="Proteomes" id="UP000076881"/>
    </source>
</evidence>
<organism evidence="5 6">
    <name type="scientific">Akanthomyces lecanii RCEF 1005</name>
    <dbReference type="NCBI Taxonomy" id="1081108"/>
    <lineage>
        <taxon>Eukaryota</taxon>
        <taxon>Fungi</taxon>
        <taxon>Dikarya</taxon>
        <taxon>Ascomycota</taxon>
        <taxon>Pezizomycotina</taxon>
        <taxon>Sordariomycetes</taxon>
        <taxon>Hypocreomycetidae</taxon>
        <taxon>Hypocreales</taxon>
        <taxon>Cordycipitaceae</taxon>
        <taxon>Akanthomyces</taxon>
        <taxon>Cordyceps confragosa</taxon>
    </lineage>
</organism>
<dbReference type="GO" id="GO:0022857">
    <property type="term" value="F:transmembrane transporter activity"/>
    <property type="evidence" value="ECO:0007669"/>
    <property type="project" value="InterPro"/>
</dbReference>
<feature type="transmembrane region" description="Helical" evidence="4">
    <location>
        <begin position="215"/>
        <end position="234"/>
    </location>
</feature>
<dbReference type="SUPFAM" id="SSF103473">
    <property type="entry name" value="MFS general substrate transporter"/>
    <property type="match status" value="1"/>
</dbReference>
<dbReference type="OrthoDB" id="6499973at2759"/>
<dbReference type="PANTHER" id="PTHR11360:SF130">
    <property type="entry name" value="MAJOR FACILITATOR SUPERFAMILY (MFS) PROFILE DOMAIN-CONTAINING PROTEIN-RELATED"/>
    <property type="match status" value="1"/>
</dbReference>
<evidence type="ECO:0000313" key="5">
    <source>
        <dbReference type="EMBL" id="OAA81926.1"/>
    </source>
</evidence>
<dbReference type="InterPro" id="IPR050327">
    <property type="entry name" value="Proton-linked_MCT"/>
</dbReference>
<dbReference type="GO" id="GO:0016020">
    <property type="term" value="C:membrane"/>
    <property type="evidence" value="ECO:0007669"/>
    <property type="project" value="UniProtKB-SubCell"/>
</dbReference>
<dbReference type="PANTHER" id="PTHR11360">
    <property type="entry name" value="MONOCARBOXYLATE TRANSPORTER"/>
    <property type="match status" value="1"/>
</dbReference>
<keyword evidence="4" id="KW-0472">Membrane</keyword>
<feature type="region of interest" description="Disordered" evidence="3">
    <location>
        <begin position="1"/>
        <end position="26"/>
    </location>
</feature>
<comment type="caution">
    <text evidence="5">The sequence shown here is derived from an EMBL/GenBank/DDBJ whole genome shotgun (WGS) entry which is preliminary data.</text>
</comment>
<evidence type="ECO:0000256" key="3">
    <source>
        <dbReference type="SAM" id="MobiDB-lite"/>
    </source>
</evidence>
<feature type="transmembrane region" description="Helical" evidence="4">
    <location>
        <begin position="505"/>
        <end position="526"/>
    </location>
</feature>
<dbReference type="InterPro" id="IPR011701">
    <property type="entry name" value="MFS"/>
</dbReference>
<feature type="transmembrane region" description="Helical" evidence="4">
    <location>
        <begin position="468"/>
        <end position="493"/>
    </location>
</feature>
<feature type="transmembrane region" description="Helical" evidence="4">
    <location>
        <begin position="417"/>
        <end position="435"/>
    </location>
</feature>
<dbReference type="InterPro" id="IPR036259">
    <property type="entry name" value="MFS_trans_sf"/>
</dbReference>
<feature type="region of interest" description="Disordered" evidence="3">
    <location>
        <begin position="55"/>
        <end position="102"/>
    </location>
</feature>
<keyword evidence="4" id="KW-1133">Transmembrane helix</keyword>